<dbReference type="EMBL" id="JH611156">
    <property type="protein sequence ID" value="EJP72090.1"/>
    <property type="molecule type" value="Genomic_DNA"/>
</dbReference>
<dbReference type="HOGENOM" id="CLU_038151_0_0_6"/>
<dbReference type="Proteomes" id="UP000010305">
    <property type="component" value="Unassembled WGS sequence"/>
</dbReference>
<evidence type="ECO:0000256" key="1">
    <source>
        <dbReference type="PROSITE-ProRule" id="PRU00339"/>
    </source>
</evidence>
<dbReference type="PROSITE" id="PS50005">
    <property type="entry name" value="TPR"/>
    <property type="match status" value="1"/>
</dbReference>
<dbReference type="SUPFAM" id="SSF81901">
    <property type="entry name" value="HCP-like"/>
    <property type="match status" value="1"/>
</dbReference>
<dbReference type="SMART" id="SM00028">
    <property type="entry name" value="TPR"/>
    <property type="match status" value="4"/>
</dbReference>
<dbReference type="SUPFAM" id="SSF48452">
    <property type="entry name" value="TPR-like"/>
    <property type="match status" value="1"/>
</dbReference>
<feature type="repeat" description="TPR" evidence="1">
    <location>
        <begin position="354"/>
        <end position="387"/>
    </location>
</feature>
<accession>J4WTS6</accession>
<gene>
    <name evidence="2" type="ORF">NT01SARS_0578</name>
</gene>
<name>J4WTS6_9GAMM</name>
<dbReference type="InterPro" id="IPR011990">
    <property type="entry name" value="TPR-like_helical_dom_sf"/>
</dbReference>
<dbReference type="InterPro" id="IPR019734">
    <property type="entry name" value="TPR_rpt"/>
</dbReference>
<organism evidence="2 3">
    <name type="scientific">SAR86 cluster bacterium SAR86A</name>
    <dbReference type="NCBI Taxonomy" id="1123866"/>
    <lineage>
        <taxon>Bacteria</taxon>
        <taxon>Pseudomonadati</taxon>
        <taxon>Pseudomonadota</taxon>
        <taxon>Gammaproteobacteria</taxon>
        <taxon>SAR86 cluster</taxon>
    </lineage>
</organism>
<evidence type="ECO:0000313" key="2">
    <source>
        <dbReference type="EMBL" id="EJP72090.1"/>
    </source>
</evidence>
<dbReference type="AlphaFoldDB" id="J4WTS6"/>
<proteinExistence type="predicted"/>
<reference evidence="2 3" key="1">
    <citation type="journal article" date="2012" name="ISME J.">
        <title>Genomic insights to SAR86, an abundant and uncultivated marine bacterial lineage.</title>
        <authorList>
            <person name="Dupont C.L."/>
            <person name="Rusch D.B."/>
            <person name="Yooseph S."/>
            <person name="Lombardo M.J."/>
            <person name="Richter R.A."/>
            <person name="Valas R."/>
            <person name="Novotny M."/>
            <person name="Yee-Greenbaum J."/>
            <person name="Selengut J.D."/>
            <person name="Haft D.H."/>
            <person name="Halpern A.L."/>
            <person name="Lasken R.S."/>
            <person name="Nealson K."/>
            <person name="Friedman R."/>
            <person name="Venter J.C."/>
        </authorList>
    </citation>
    <scope>NUCLEOTIDE SEQUENCE [LARGE SCALE GENOMIC DNA]</scope>
</reference>
<dbReference type="Gene3D" id="1.25.40.10">
    <property type="entry name" value="Tetratricopeptide repeat domain"/>
    <property type="match status" value="2"/>
</dbReference>
<sequence>MFRLLFLIALLQFHQPVFSTEDTVSQAVARYLTRIHKYMEDEDWINAKRELEVTARRYFKNEDSYERALINQLYGQFYALQRDYKNAIPWFEKAIAKGRLPFAADLQVSYSLAQCYFQTGRYKDVIATLENYRDKASKRGQNMAPIQLMLLGIAYYQEQDTLNAYLNIAEANATATKLNEEWLQYEFALAVKLEKYDDAVRVGQFLIFVNPEKKSYWKQLSGVYYGSESEELSLAGLELAYENEVLDKEKDYIDLARYFMYKELPIKAVDVLNNGISIEKVKKTRKNYEFLADAYFLSKEKVQGIDALIKAESIESDANLSYKIARFAFENEDWSKSINYFKQAKDQGYDKYPGRLELLLGISYFEISQYQQALVYLNESLEIDQSTSAAEGWINYINDILGTQNT</sequence>
<keyword evidence="1" id="KW-0802">TPR repeat</keyword>
<dbReference type="STRING" id="1123866.NT01SARS_0578"/>
<protein>
    <submittedName>
        <fullName evidence="2">Putative TPR repeat protein</fullName>
    </submittedName>
</protein>
<dbReference type="Pfam" id="PF12895">
    <property type="entry name" value="ANAPC3"/>
    <property type="match status" value="1"/>
</dbReference>
<evidence type="ECO:0000313" key="3">
    <source>
        <dbReference type="Proteomes" id="UP000010305"/>
    </source>
</evidence>